<evidence type="ECO:0000313" key="2">
    <source>
        <dbReference type="EMBL" id="MDA3613684.1"/>
    </source>
</evidence>
<accession>A0ABT4UFT2</accession>
<dbReference type="RefSeq" id="WP_407030012.1">
    <property type="nucleotide sequence ID" value="NZ_JAQGEF010000002.1"/>
</dbReference>
<dbReference type="EMBL" id="JAQGEF010000002">
    <property type="protein sequence ID" value="MDA3613684.1"/>
    <property type="molecule type" value="Genomic_DNA"/>
</dbReference>
<name>A0ABT4UFT2_9BACT</name>
<keyword evidence="1" id="KW-0175">Coiled coil</keyword>
<dbReference type="Proteomes" id="UP001210231">
    <property type="component" value="Unassembled WGS sequence"/>
</dbReference>
<reference evidence="2 3" key="1">
    <citation type="submission" date="2022-12" db="EMBL/GenBank/DDBJ databases">
        <title>Chitinophagaceae gen. sp. nov., a new member of the family Chitinophagaceae, isolated from soil in a chemical factory.</title>
        <authorList>
            <person name="Ke Z."/>
        </authorList>
    </citation>
    <scope>NUCLEOTIDE SEQUENCE [LARGE SCALE GENOMIC DNA]</scope>
    <source>
        <strain evidence="2 3">LY-5</strain>
    </source>
</reference>
<protein>
    <submittedName>
        <fullName evidence="2">Uncharacterized protein</fullName>
    </submittedName>
</protein>
<feature type="coiled-coil region" evidence="1">
    <location>
        <begin position="425"/>
        <end position="452"/>
    </location>
</feature>
<proteinExistence type="predicted"/>
<gene>
    <name evidence="2" type="ORF">O3P16_02605</name>
</gene>
<comment type="caution">
    <text evidence="2">The sequence shown here is derived from an EMBL/GenBank/DDBJ whole genome shotgun (WGS) entry which is preliminary data.</text>
</comment>
<evidence type="ECO:0000256" key="1">
    <source>
        <dbReference type="SAM" id="Coils"/>
    </source>
</evidence>
<organism evidence="2 3">
    <name type="scientific">Polluticaenibacter yanchengensis</name>
    <dbReference type="NCBI Taxonomy" id="3014562"/>
    <lineage>
        <taxon>Bacteria</taxon>
        <taxon>Pseudomonadati</taxon>
        <taxon>Bacteroidota</taxon>
        <taxon>Chitinophagia</taxon>
        <taxon>Chitinophagales</taxon>
        <taxon>Chitinophagaceae</taxon>
        <taxon>Polluticaenibacter</taxon>
    </lineage>
</organism>
<evidence type="ECO:0000313" key="3">
    <source>
        <dbReference type="Proteomes" id="UP001210231"/>
    </source>
</evidence>
<keyword evidence="3" id="KW-1185">Reference proteome</keyword>
<sequence length="627" mass="69588">MAGNTDTKLELINTTKRQFVIVVRYKPSPKGIAAGSMVDSVAGAVKNVTDKIDEITAHIPGVLQEQTNKTEPLDEGFNYHESYPKHWDKWLKETENTLKEISDKNEYLLFEFDSNDNLDMHVSRLEAMIKATISGWRQDLYGIHFVGLGQGGNIAADTAMKIKNSLGEYGNIESILNVGTALSGDDDKKDFLNSLPNVAVYKNPFDLSSNAILYAKNSDKLIDTIRLANQSPVKYMYSTLVMKITKILTQLLNGLTIGTASGLDPLKSLVESLKSDIKSIIEDIFGFVKHLIASFKEFLKLPKIDQTLDKVFGNPSGVASDSVDRLSQFVKSFKDLFESKDKIGLDTEHLKLEKLFNFLVPPVLLVNDALNAITVDLENKEPANHLKEFTAEGAFAKPITAFDKPIATKDPYQQVIIEGAKKGEYDQLTSLIASTRQEIETLSQTADNGKREEIGIALSRKLMLPMIAGKTELLGKVLQKLPSLGNNPALSKIQTDTITKPLVSLMQKLRSNFDFDDTDNGNDKELGLKKALGRVDKSIGDIKKILAPDYFKVDKKYNSLHFIYNSHNISLAEMPKELRKTLDQATNIYAYKLGKGFEYSELDGNYKPGSGGTKTGDILVVEEAEKQ</sequence>